<dbReference type="PANTHER" id="PTHR43482">
    <property type="entry name" value="PROTEIN AST1-RELATED"/>
    <property type="match status" value="1"/>
</dbReference>
<dbReference type="Proteomes" id="UP001601992">
    <property type="component" value="Unassembled WGS sequence"/>
</dbReference>
<dbReference type="SUPFAM" id="SSF50129">
    <property type="entry name" value="GroES-like"/>
    <property type="match status" value="1"/>
</dbReference>
<dbReference type="EMBL" id="JBIAQY010000016">
    <property type="protein sequence ID" value="MFF3572955.1"/>
    <property type="molecule type" value="Genomic_DNA"/>
</dbReference>
<name>A0ABW6S9H2_9NOCA</name>
<keyword evidence="3" id="KW-1185">Reference proteome</keyword>
<proteinExistence type="predicted"/>
<dbReference type="SMART" id="SM00829">
    <property type="entry name" value="PKS_ER"/>
    <property type="match status" value="1"/>
</dbReference>
<evidence type="ECO:0000259" key="1">
    <source>
        <dbReference type="SMART" id="SM00829"/>
    </source>
</evidence>
<dbReference type="Gene3D" id="3.90.180.10">
    <property type="entry name" value="Medium-chain alcohol dehydrogenases, catalytic domain"/>
    <property type="match status" value="1"/>
</dbReference>
<dbReference type="InterPro" id="IPR052585">
    <property type="entry name" value="Lipid_raft_assoc_Zn_ADH"/>
</dbReference>
<dbReference type="InterPro" id="IPR011032">
    <property type="entry name" value="GroES-like_sf"/>
</dbReference>
<organism evidence="2 3">
    <name type="scientific">Nocardia jiangxiensis</name>
    <dbReference type="NCBI Taxonomy" id="282685"/>
    <lineage>
        <taxon>Bacteria</taxon>
        <taxon>Bacillati</taxon>
        <taxon>Actinomycetota</taxon>
        <taxon>Actinomycetes</taxon>
        <taxon>Mycobacteriales</taxon>
        <taxon>Nocardiaceae</taxon>
        <taxon>Nocardia</taxon>
    </lineage>
</organism>
<evidence type="ECO:0000313" key="3">
    <source>
        <dbReference type="Proteomes" id="UP001601992"/>
    </source>
</evidence>
<feature type="domain" description="Enoyl reductase (ER)" evidence="1">
    <location>
        <begin position="10"/>
        <end position="316"/>
    </location>
</feature>
<evidence type="ECO:0000313" key="2">
    <source>
        <dbReference type="EMBL" id="MFF3572955.1"/>
    </source>
</evidence>
<dbReference type="SUPFAM" id="SSF51735">
    <property type="entry name" value="NAD(P)-binding Rossmann-fold domains"/>
    <property type="match status" value="1"/>
</dbReference>
<accession>A0ABW6S9H2</accession>
<gene>
    <name evidence="2" type="ORF">ACFYXQ_34840</name>
</gene>
<dbReference type="InterPro" id="IPR013149">
    <property type="entry name" value="ADH-like_C"/>
</dbReference>
<protein>
    <submittedName>
        <fullName evidence="2">Zinc-binding alcohol dehydrogenase family protein</fullName>
    </submittedName>
</protein>
<dbReference type="PANTHER" id="PTHR43482:SF1">
    <property type="entry name" value="PROTEIN AST1-RELATED"/>
    <property type="match status" value="1"/>
</dbReference>
<dbReference type="Pfam" id="PF00107">
    <property type="entry name" value="ADH_zinc_N"/>
    <property type="match status" value="1"/>
</dbReference>
<dbReference type="RefSeq" id="WP_387406242.1">
    <property type="nucleotide sequence ID" value="NZ_JBIAQY010000016.1"/>
</dbReference>
<dbReference type="InterPro" id="IPR036291">
    <property type="entry name" value="NAD(P)-bd_dom_sf"/>
</dbReference>
<sequence>MKALRFDRFGSLDALQLVETPTPTHASGEVLVRVHAAGLNPSDVKNVLGRFPYTTLPRIPGRDVAGEVVQGPGGLLGARVWASGREPGFLRDGTHAQYVTLPADGVTRLPENLSFAEAAAVPVPYVTALEALDRSLVGPGTPTVIIGFGAVGSAAYALALARGARASVAVRRAEQAAALRERGADAFVFAEREDFTAQVRDRFADGAEAIFDTSGFHLPATIPALAAGGRTAVIAAPPDGHERVPVLDLYRRGGTLIGVNSLLHDTVRTAGALRTLAGLFESGGLRVPAGIVERPLLEGQEAYRDVADGATAKVVLTPWN</sequence>
<dbReference type="InterPro" id="IPR013154">
    <property type="entry name" value="ADH-like_N"/>
</dbReference>
<dbReference type="Pfam" id="PF08240">
    <property type="entry name" value="ADH_N"/>
    <property type="match status" value="1"/>
</dbReference>
<reference evidence="2 3" key="1">
    <citation type="submission" date="2024-10" db="EMBL/GenBank/DDBJ databases">
        <title>The Natural Products Discovery Center: Release of the First 8490 Sequenced Strains for Exploring Actinobacteria Biosynthetic Diversity.</title>
        <authorList>
            <person name="Kalkreuter E."/>
            <person name="Kautsar S.A."/>
            <person name="Yang D."/>
            <person name="Bader C.D."/>
            <person name="Teijaro C.N."/>
            <person name="Fluegel L."/>
            <person name="Davis C.M."/>
            <person name="Simpson J.R."/>
            <person name="Lauterbach L."/>
            <person name="Steele A.D."/>
            <person name="Gui C."/>
            <person name="Meng S."/>
            <person name="Li G."/>
            <person name="Viehrig K."/>
            <person name="Ye F."/>
            <person name="Su P."/>
            <person name="Kiefer A.F."/>
            <person name="Nichols A."/>
            <person name="Cepeda A.J."/>
            <person name="Yan W."/>
            <person name="Fan B."/>
            <person name="Jiang Y."/>
            <person name="Adhikari A."/>
            <person name="Zheng C.-J."/>
            <person name="Schuster L."/>
            <person name="Cowan T.M."/>
            <person name="Smanski M.J."/>
            <person name="Chevrette M.G."/>
            <person name="De Carvalho L.P.S."/>
            <person name="Shen B."/>
        </authorList>
    </citation>
    <scope>NUCLEOTIDE SEQUENCE [LARGE SCALE GENOMIC DNA]</scope>
    <source>
        <strain evidence="2 3">NPDC002593</strain>
    </source>
</reference>
<dbReference type="InterPro" id="IPR020843">
    <property type="entry name" value="ER"/>
</dbReference>
<comment type="caution">
    <text evidence="2">The sequence shown here is derived from an EMBL/GenBank/DDBJ whole genome shotgun (WGS) entry which is preliminary data.</text>
</comment>